<feature type="compositionally biased region" description="Basic residues" evidence="1">
    <location>
        <begin position="286"/>
        <end position="297"/>
    </location>
</feature>
<feature type="compositionally biased region" description="Basic and acidic residues" evidence="1">
    <location>
        <begin position="267"/>
        <end position="285"/>
    </location>
</feature>
<protein>
    <submittedName>
        <fullName evidence="2">Uncharacterized protein</fullName>
    </submittedName>
</protein>
<reference evidence="2 3" key="1">
    <citation type="submission" date="2020-08" db="EMBL/GenBank/DDBJ databases">
        <title>Plant Genome Project.</title>
        <authorList>
            <person name="Zhang R.-G."/>
        </authorList>
    </citation>
    <scope>NUCLEOTIDE SEQUENCE [LARGE SCALE GENOMIC DNA]</scope>
    <source>
        <tissue evidence="2">Rhizome</tissue>
    </source>
</reference>
<dbReference type="PANTHER" id="PTHR36332">
    <property type="entry name" value="STRESS RESPONSE PROTEIN"/>
    <property type="match status" value="1"/>
</dbReference>
<feature type="region of interest" description="Disordered" evidence="1">
    <location>
        <begin position="1"/>
        <end position="52"/>
    </location>
</feature>
<feature type="region of interest" description="Disordered" evidence="1">
    <location>
        <begin position="224"/>
        <end position="297"/>
    </location>
</feature>
<feature type="compositionally biased region" description="Basic and acidic residues" evidence="1">
    <location>
        <begin position="240"/>
        <end position="252"/>
    </location>
</feature>
<evidence type="ECO:0000313" key="2">
    <source>
        <dbReference type="EMBL" id="KAG6515118.1"/>
    </source>
</evidence>
<comment type="caution">
    <text evidence="2">The sequence shown here is derived from an EMBL/GenBank/DDBJ whole genome shotgun (WGS) entry which is preliminary data.</text>
</comment>
<accession>A0A8J5LJU6</accession>
<dbReference type="EMBL" id="JACMSC010000007">
    <property type="protein sequence ID" value="KAG6515118.1"/>
    <property type="molecule type" value="Genomic_DNA"/>
</dbReference>
<keyword evidence="3" id="KW-1185">Reference proteome</keyword>
<dbReference type="AlphaFoldDB" id="A0A8J5LJU6"/>
<gene>
    <name evidence="2" type="ORF">ZIOFF_025503</name>
</gene>
<dbReference type="Proteomes" id="UP000734854">
    <property type="component" value="Unassembled WGS sequence"/>
</dbReference>
<organism evidence="2 3">
    <name type="scientific">Zingiber officinale</name>
    <name type="common">Ginger</name>
    <name type="synonym">Amomum zingiber</name>
    <dbReference type="NCBI Taxonomy" id="94328"/>
    <lineage>
        <taxon>Eukaryota</taxon>
        <taxon>Viridiplantae</taxon>
        <taxon>Streptophyta</taxon>
        <taxon>Embryophyta</taxon>
        <taxon>Tracheophyta</taxon>
        <taxon>Spermatophyta</taxon>
        <taxon>Magnoliopsida</taxon>
        <taxon>Liliopsida</taxon>
        <taxon>Zingiberales</taxon>
        <taxon>Zingiberaceae</taxon>
        <taxon>Zingiber</taxon>
    </lineage>
</organism>
<proteinExistence type="predicted"/>
<name>A0A8J5LJU6_ZINOF</name>
<evidence type="ECO:0000313" key="3">
    <source>
        <dbReference type="Proteomes" id="UP000734854"/>
    </source>
</evidence>
<feature type="compositionally biased region" description="Acidic residues" evidence="1">
    <location>
        <begin position="24"/>
        <end position="51"/>
    </location>
</feature>
<dbReference type="PANTHER" id="PTHR36332:SF1">
    <property type="entry name" value="STRESS RESPONSE PROTEIN"/>
    <property type="match status" value="1"/>
</dbReference>
<sequence>MIKRRFYRHEHVDRDGHSSSSSDSDSDSVSEDSSDSDADEDDEDGEDSEDEMQQRRFPFSGLICFSRISHLLAISFPLRDSPYSNVSSRLSILQRLYLLFNFLPCHISSEPIVGAEAKKYGTVNAGDISVDCNDPIQADLIFILKHKSVFKCRLCPKVICLSDETVKRHLSSKAHARFKKQFQVGTLKVMLNSDGEIEEEQETHAERYARIVALAKVLKSKQSFWKTEKPKEKRGKKRLKTENKEKPKEEKHEKKRAKTEENTQIPKVEKQEQKRPKTEGTDKPKEKKKKKERKTKG</sequence>
<evidence type="ECO:0000256" key="1">
    <source>
        <dbReference type="SAM" id="MobiDB-lite"/>
    </source>
</evidence>